<evidence type="ECO:0000313" key="3">
    <source>
        <dbReference type="Proteomes" id="UP000831151"/>
    </source>
</evidence>
<proteinExistence type="predicted"/>
<keyword evidence="1" id="KW-0732">Signal</keyword>
<dbReference type="KEGG" id="fms:M1R53_05710"/>
<dbReference type="RefSeq" id="WP_249242312.1">
    <property type="nucleotide sequence ID" value="NZ_CP096649.1"/>
</dbReference>
<gene>
    <name evidence="2" type="ORF">M1R53_05710</name>
</gene>
<dbReference type="SMART" id="SM01325">
    <property type="entry name" value="DUF3160"/>
    <property type="match status" value="1"/>
</dbReference>
<protein>
    <submittedName>
        <fullName evidence="2">DUF3160 domain-containing protein</fullName>
    </submittedName>
</protein>
<reference evidence="2" key="1">
    <citation type="submission" date="2022-04" db="EMBL/GenBank/DDBJ databases">
        <title>Complete genome sequences of Ezakiella coagulans and Fenollaria massiliensis.</title>
        <authorList>
            <person name="France M.T."/>
            <person name="Clifford J."/>
            <person name="Narina S."/>
            <person name="Rutt L."/>
            <person name="Ravel J."/>
        </authorList>
    </citation>
    <scope>NUCLEOTIDE SEQUENCE</scope>
    <source>
        <strain evidence="2">C0061C2</strain>
    </source>
</reference>
<dbReference type="Pfam" id="PF11369">
    <property type="entry name" value="DUF3160"/>
    <property type="match status" value="1"/>
</dbReference>
<feature type="chain" id="PRO_5039095813" evidence="1">
    <location>
        <begin position="21"/>
        <end position="731"/>
    </location>
</feature>
<organism evidence="2 3">
    <name type="scientific">Fenollaria massiliensis</name>
    <dbReference type="NCBI Taxonomy" id="938288"/>
    <lineage>
        <taxon>Bacteria</taxon>
        <taxon>Bacillati</taxon>
        <taxon>Bacillota</taxon>
        <taxon>Clostridia</taxon>
        <taxon>Eubacteriales</taxon>
        <taxon>Fenollaria</taxon>
    </lineage>
</organism>
<evidence type="ECO:0000256" key="1">
    <source>
        <dbReference type="SAM" id="SignalP"/>
    </source>
</evidence>
<feature type="signal peptide" evidence="1">
    <location>
        <begin position="1"/>
        <end position="20"/>
    </location>
</feature>
<sequence length="731" mass="83941">MKKRLLAVILILVMSLSACSLPLNKLGKDENNENIKDDGKNENIEAGEADLNALLGYDAEKLLNTEEVKDFEDIDIEANVKPYDVPKDSKSIGGFDQGEYTGEYNAKIMKNLEDDGFFIDYEKMQQPFGIYEINQYCGNNNFVTTDSIVHLYHIIYLGMMEDMEQNSLKQKLMALSKNCLDNAINDYNVAKGEEKEILMKNASLFLCAVDLLEAKYDGEVPSEVRDLADKELENIKAEGTATSNITGKEIDYSQFKVRGNYSKNENLKKYFKVNMLYSQELIHLENPDKSINLEAVKQAMLISRHMLKDEASFKLWQDIYKPISFLVENTEDTTPIDIYKSISKATKDNSVEAILEKNVVNAVADDIANKEDPKIKPDSGKVFAFLPQRAVVDNTWLQKLVDTDPQSKRPVVSGVDLMALLGNSLAERLTLTNEENLKWDKFKEKYEETKAMVDARTDKEEKANIYRTWLWVLKAFNNEYGEGYPDFMRSEKWQYKDLNTALASWAQLKHDTILYAKQFGAECGGDEPMDMRHYVEPNVNLYRRVKYLVGSTMDADEKYSLLNDEQKARLKDFDDMLEFLIKVSIEELKDETTSDEDNERLKVIGGEMENIFIAFNKDESGEEFEIPPVDRDTANVADIQRIGSNVVDKPEGSFLEVGSGRFSTIYVVYRLNGKYYLGSGSVMNYYEFYSENRLDNNEFKEMLPIYDEGEKDKIEPFFKKELFTNKVESLY</sequence>
<accession>A0A9E7ITW5</accession>
<dbReference type="EMBL" id="CP096649">
    <property type="protein sequence ID" value="UQK58733.1"/>
    <property type="molecule type" value="Genomic_DNA"/>
</dbReference>
<name>A0A9E7ITW5_9FIRM</name>
<dbReference type="Proteomes" id="UP000831151">
    <property type="component" value="Chromosome"/>
</dbReference>
<dbReference type="AlphaFoldDB" id="A0A9E7ITW5"/>
<evidence type="ECO:0000313" key="2">
    <source>
        <dbReference type="EMBL" id="UQK58733.1"/>
    </source>
</evidence>
<dbReference type="InterPro" id="IPR022601">
    <property type="entry name" value="DUF3160"/>
</dbReference>
<dbReference type="PROSITE" id="PS51257">
    <property type="entry name" value="PROKAR_LIPOPROTEIN"/>
    <property type="match status" value="1"/>
</dbReference>
<keyword evidence="3" id="KW-1185">Reference proteome</keyword>